<dbReference type="RefSeq" id="WP_008053086.1">
    <property type="nucleotide sequence ID" value="NZ_FO818640.1"/>
</dbReference>
<dbReference type="Pfam" id="PF26355">
    <property type="entry name" value="HTH_VMAP-M9"/>
    <property type="match status" value="1"/>
</dbReference>
<proteinExistence type="predicted"/>
<dbReference type="AlphaFoldDB" id="A0A9P1KIB7"/>
<evidence type="ECO:0000313" key="2">
    <source>
        <dbReference type="EMBL" id="CDM96916.1"/>
    </source>
</evidence>
<protein>
    <recommendedName>
        <fullName evidence="1">vWA-MoxR associated protein N-terminal HTH domain-containing protein</fullName>
    </recommendedName>
</protein>
<feature type="domain" description="vWA-MoxR associated protein N-terminal HTH" evidence="1">
    <location>
        <begin position="1"/>
        <end position="84"/>
    </location>
</feature>
<sequence>MEWQSVVNSIDEFVFEKTGEHLDSLQLAILKGVLNGHKYSAIGKQYGCSTGHAKDKGYELWQLLSKVFDQDVNKSNLVATVERLGFVNYQHHIVKNSVKISNINFCGNYETANLENPDKVHPESPVTNTIYEDEIVEQILQETKFKAVEKLSKLGLTPEQIAESLDLPLPEVENWIE</sequence>
<accession>A0A9P1KIB7</accession>
<dbReference type="EMBL" id="FO818640">
    <property type="protein sequence ID" value="CDM96916.1"/>
    <property type="molecule type" value="Genomic_DNA"/>
</dbReference>
<organism evidence="2 3">
    <name type="scientific">Limnospira indica PCC 8005</name>
    <dbReference type="NCBI Taxonomy" id="376219"/>
    <lineage>
        <taxon>Bacteria</taxon>
        <taxon>Bacillati</taxon>
        <taxon>Cyanobacteriota</taxon>
        <taxon>Cyanophyceae</taxon>
        <taxon>Oscillatoriophycideae</taxon>
        <taxon>Oscillatoriales</taxon>
        <taxon>Sirenicapillariaceae</taxon>
        <taxon>Limnospira</taxon>
    </lineage>
</organism>
<keyword evidence="3" id="KW-1185">Reference proteome</keyword>
<name>A0A9P1KIB7_9CYAN</name>
<dbReference type="SMR" id="A0A9P1KIB7"/>
<gene>
    <name evidence="2" type="ORF">ARTHRO_41325</name>
</gene>
<reference evidence="2 3" key="1">
    <citation type="submission" date="2014-02" db="EMBL/GenBank/DDBJ databases">
        <authorList>
            <person name="Genoscope - CEA"/>
        </authorList>
    </citation>
    <scope>NUCLEOTIDE SEQUENCE [LARGE SCALE GENOMIC DNA]</scope>
    <source>
        <strain evidence="2 3">PCC 8005</strain>
    </source>
</reference>
<evidence type="ECO:0000313" key="3">
    <source>
        <dbReference type="Proteomes" id="UP000032946"/>
    </source>
</evidence>
<dbReference type="InterPro" id="IPR058651">
    <property type="entry name" value="HTH_VMAP-M9"/>
</dbReference>
<evidence type="ECO:0000259" key="1">
    <source>
        <dbReference type="Pfam" id="PF26355"/>
    </source>
</evidence>
<dbReference type="Proteomes" id="UP000032946">
    <property type="component" value="Chromosome"/>
</dbReference>